<dbReference type="Pfam" id="PF10536">
    <property type="entry name" value="PMD"/>
    <property type="match status" value="1"/>
</dbReference>
<organism evidence="3">
    <name type="scientific">Triticum urartu</name>
    <name type="common">Red wild einkorn</name>
    <name type="synonym">Crithodium urartu</name>
    <dbReference type="NCBI Taxonomy" id="4572"/>
    <lineage>
        <taxon>Eukaryota</taxon>
        <taxon>Viridiplantae</taxon>
        <taxon>Streptophyta</taxon>
        <taxon>Embryophyta</taxon>
        <taxon>Tracheophyta</taxon>
        <taxon>Spermatophyta</taxon>
        <taxon>Magnoliopsida</taxon>
        <taxon>Liliopsida</taxon>
        <taxon>Poales</taxon>
        <taxon>Poaceae</taxon>
        <taxon>BOP clade</taxon>
        <taxon>Pooideae</taxon>
        <taxon>Triticodae</taxon>
        <taxon>Triticeae</taxon>
        <taxon>Triticinae</taxon>
        <taxon>Triticum</taxon>
    </lineage>
</organism>
<dbReference type="EMBL" id="KD260818">
    <property type="protein sequence ID" value="EMS47434.1"/>
    <property type="molecule type" value="Genomic_DNA"/>
</dbReference>
<dbReference type="PANTHER" id="PTHR46033:SF62">
    <property type="entry name" value="AMINOTRANSFERASE-LIKE PLANT MOBILE DOMAIN-CONTAINING PROTEIN"/>
    <property type="match status" value="1"/>
</dbReference>
<proteinExistence type="predicted"/>
<feature type="region of interest" description="Disordered" evidence="1">
    <location>
        <begin position="577"/>
        <end position="609"/>
    </location>
</feature>
<feature type="compositionally biased region" description="Basic and acidic residues" evidence="1">
    <location>
        <begin position="588"/>
        <end position="607"/>
    </location>
</feature>
<dbReference type="InterPro" id="IPR019557">
    <property type="entry name" value="AminoTfrase-like_pln_mobile"/>
</dbReference>
<feature type="compositionally biased region" description="Polar residues" evidence="1">
    <location>
        <begin position="727"/>
        <end position="737"/>
    </location>
</feature>
<feature type="compositionally biased region" description="Low complexity" evidence="1">
    <location>
        <begin position="810"/>
        <end position="827"/>
    </location>
</feature>
<feature type="region of interest" description="Disordered" evidence="1">
    <location>
        <begin position="720"/>
        <end position="741"/>
    </location>
</feature>
<dbReference type="InterPro" id="IPR044824">
    <property type="entry name" value="MAIN-like"/>
</dbReference>
<reference evidence="3" key="1">
    <citation type="journal article" date="2013" name="Nature">
        <title>Draft genome of the wheat A-genome progenitor Triticum urartu.</title>
        <authorList>
            <person name="Ling H.Q."/>
            <person name="Zhao S."/>
            <person name="Liu D."/>
            <person name="Wang J."/>
            <person name="Sun H."/>
            <person name="Zhang C."/>
            <person name="Fan H."/>
            <person name="Li D."/>
            <person name="Dong L."/>
            <person name="Tao Y."/>
            <person name="Gao C."/>
            <person name="Wu H."/>
            <person name="Li Y."/>
            <person name="Cui Y."/>
            <person name="Guo X."/>
            <person name="Zheng S."/>
            <person name="Wang B."/>
            <person name="Yu K."/>
            <person name="Liang Q."/>
            <person name="Yang W."/>
            <person name="Lou X."/>
            <person name="Chen J."/>
            <person name="Feng M."/>
            <person name="Jian J."/>
            <person name="Zhang X."/>
            <person name="Luo G."/>
            <person name="Jiang Y."/>
            <person name="Liu J."/>
            <person name="Wang Z."/>
            <person name="Sha Y."/>
            <person name="Zhang B."/>
            <person name="Wu H."/>
            <person name="Tang D."/>
            <person name="Shen Q."/>
            <person name="Xue P."/>
            <person name="Zou S."/>
            <person name="Wang X."/>
            <person name="Liu X."/>
            <person name="Wang F."/>
            <person name="Yang Y."/>
            <person name="An X."/>
            <person name="Dong Z."/>
            <person name="Zhang K."/>
            <person name="Zhang X."/>
            <person name="Luo M.C."/>
            <person name="Dvorak J."/>
            <person name="Tong Y."/>
            <person name="Wang J."/>
            <person name="Yang H."/>
            <person name="Li Z."/>
            <person name="Wang D."/>
            <person name="Zhang A."/>
            <person name="Wang J."/>
        </authorList>
    </citation>
    <scope>NUCLEOTIDE SEQUENCE</scope>
</reference>
<dbReference type="eggNOG" id="ENOG502QW7G">
    <property type="taxonomic scope" value="Eukaryota"/>
</dbReference>
<protein>
    <recommendedName>
        <fullName evidence="2">Aminotransferase-like plant mobile domain-containing protein</fullName>
    </recommendedName>
</protein>
<feature type="region of interest" description="Disordered" evidence="1">
    <location>
        <begin position="776"/>
        <end position="827"/>
    </location>
</feature>
<gene>
    <name evidence="3" type="ORF">TRIUR3_14673</name>
</gene>
<evidence type="ECO:0000259" key="2">
    <source>
        <dbReference type="Pfam" id="PF10536"/>
    </source>
</evidence>
<dbReference type="STRING" id="4572.M7ZH50"/>
<evidence type="ECO:0000256" key="1">
    <source>
        <dbReference type="SAM" id="MobiDB-lite"/>
    </source>
</evidence>
<sequence length="1139" mass="126843">MEQNLDPGPVDKSVLVEQELHKSEAISVGKVYKPIRFIEHGTRLNQWEVKHEGMLAILQRAGFYHLCFLKRVQLDHALLNALVERWRRETQTFHLRFGEMAVLLKDVAILTGLRVDGTPVTGATGCHWEQLCLELLGQEPPQIKGGSINIAWLYDTFSNLPERANQSEIEHATRAYIMYQIGCSLFPDPSGTRVHLRYLALLRDFDASGEMAWGAAVLAHLYRELGKASMKGKANCCAFLTLLQIWAWEHIQIGRPERLENKSLNGDQPLGCRWDVPFKNRENVRSIDQEFYRHGLDTITDCQITWDPYKPSLIDGLPALCTLGSAVWQSRTPLICFQIVEMHVPDRVLLQFGMMQHIPDPVEAVERVTMQGKTDEDWSTYHEKYIKQWDNRLHSVAGLHNAVNSDPTHARNCYLEWYWQITRRWISTPVECPFISYQLSGHSEKALVDLVSTVQGRIRALLSGEIDGERVKESLNDIDMYITSEMEKSQFATTACADETGCLNYTNQHMVLPSTPLQVMQIVVPTEMRNGSVESATTCSASVDFAQATVTKLEQVTGDCMERNSMLQLDQTREIQPAGGTAVGPCPTRDDTSNWSEDVHHHQKEDPLSASTTEVNLRDIMSTPVEDAVTEIMNTSPKDVTLEETSDAEMKNGEGHPLTSYVLIETVDAQEDVEPMDNNRIRKKVDHEPQECVHAPVINSADEEIVRAFRKDNCMDATHVDPDSVAGQETVSKSSDGPESYKILGVSSHDDQLQKVTSASGKDDIVDDVVGMRTGNSTGQGAIGGPFNATGLGENLNASEDKPSSMQEDAGPPSGSEQEEPAAAAAVPGCGEDHVVDAAQNLILQADVDDQIGNNALGPAVLHKSAVHITSVGENRSSSFTVEATDTLEKETSTGDGYPDEYKLSSKRRKVAASWHENADAPDTKIEGNAKTDEQTCQYVRTGSAQAQMIAFTRRKTNKAELILVINMVGGISKADLKPPTSILDVFCHLMWFCVDDVFEQQSRRTPTPWAHLNSPPGLILLLCPCSPLLCIRTLRRRRCTSPVAIQKLPETIVVKFCKAVDQLEAMWPLCAADVEIVRGQTIYAHTLLDKAQGATYLHAVSHYSARLLKDCLQLVNVDTYSWYLLRSIKDWWVDLSDK</sequence>
<dbReference type="GO" id="GO:0010073">
    <property type="term" value="P:meristem maintenance"/>
    <property type="evidence" value="ECO:0007669"/>
    <property type="project" value="InterPro"/>
</dbReference>
<dbReference type="PANTHER" id="PTHR46033">
    <property type="entry name" value="PROTEIN MAIN-LIKE 2"/>
    <property type="match status" value="1"/>
</dbReference>
<dbReference type="AlphaFoldDB" id="M7ZH50"/>
<evidence type="ECO:0000313" key="3">
    <source>
        <dbReference type="EMBL" id="EMS47434.1"/>
    </source>
</evidence>
<dbReference type="OMA" id="AMWPLCA"/>
<feature type="domain" description="Aminotransferase-like plant mobile" evidence="2">
    <location>
        <begin position="62"/>
        <end position="418"/>
    </location>
</feature>
<accession>M7ZH50</accession>
<name>M7ZH50_TRIUA</name>